<proteinExistence type="predicted"/>
<name>A0AAW4PII2_9EURY</name>
<evidence type="ECO:0000256" key="1">
    <source>
        <dbReference type="SAM" id="Phobius"/>
    </source>
</evidence>
<feature type="transmembrane region" description="Helical" evidence="1">
    <location>
        <begin position="162"/>
        <end position="183"/>
    </location>
</feature>
<keyword evidence="3" id="KW-1185">Reference proteome</keyword>
<evidence type="ECO:0000313" key="2">
    <source>
        <dbReference type="EMBL" id="MBX0297614.1"/>
    </source>
</evidence>
<accession>A0AAW4PII2</accession>
<dbReference type="AlphaFoldDB" id="A0AAW4PII2"/>
<dbReference type="EMBL" id="RKLT01000023">
    <property type="protein sequence ID" value="MBX0297614.1"/>
    <property type="molecule type" value="Genomic_DNA"/>
</dbReference>
<feature type="transmembrane region" description="Helical" evidence="1">
    <location>
        <begin position="240"/>
        <end position="265"/>
    </location>
</feature>
<keyword evidence="1" id="KW-0472">Membrane</keyword>
<feature type="transmembrane region" description="Helical" evidence="1">
    <location>
        <begin position="12"/>
        <end position="38"/>
    </location>
</feature>
<keyword evidence="1" id="KW-0812">Transmembrane</keyword>
<gene>
    <name evidence="2" type="ORF">EGH23_22315</name>
</gene>
<sequence>MALFSSPSLLAAAYAAGVLMFFAPCSVGLLPAYLSYFYTHDSSQTDQTEDVERGPLRTVVLVHGIVVFLVGAIPLFYMAVAGIRVLLPGYKLIVPLAKLGTGSYLPPVAVVVIGTVLMLLALGQRAVRDGLRVGGFVTLGVIAVYLLIGAVVLGIGHWIKPYLVSMELLVGPLLIGVGIMYYYDISPIRSARLPERGATTIPAFVGFGIVYGIGSLACNLPVFLGMVLTSFTTAGFVEGLAVFGAFAAGMGTLVLGVSVAARVTGNTVSLGQYGRPARLVGSTAFVIIGIYVTWYSLRSFRHLPASGFVG</sequence>
<dbReference type="Proteomes" id="UP001430455">
    <property type="component" value="Unassembled WGS sequence"/>
</dbReference>
<feature type="transmembrane region" description="Helical" evidence="1">
    <location>
        <begin position="59"/>
        <end position="83"/>
    </location>
</feature>
<reference evidence="2 3" key="1">
    <citation type="submission" date="2021-06" db="EMBL/GenBank/DDBJ databases">
        <title>Halomicroarcula sp. a new haloarchaeum isolated from saline soil.</title>
        <authorList>
            <person name="Duran-Viseras A."/>
            <person name="Sanchez-Porro C."/>
            <person name="Ventosa A."/>
        </authorList>
    </citation>
    <scope>NUCLEOTIDE SEQUENCE [LARGE SCALE GENOMIC DNA]</scope>
    <source>
        <strain evidence="2 3">F27</strain>
    </source>
</reference>
<dbReference type="RefSeq" id="WP_220582200.1">
    <property type="nucleotide sequence ID" value="NZ_RKLT01000023.1"/>
</dbReference>
<organism evidence="2 3">
    <name type="scientific">Haloarcula nitratireducens</name>
    <dbReference type="NCBI Taxonomy" id="2487749"/>
    <lineage>
        <taxon>Archaea</taxon>
        <taxon>Methanobacteriati</taxon>
        <taxon>Methanobacteriota</taxon>
        <taxon>Stenosarchaea group</taxon>
        <taxon>Halobacteria</taxon>
        <taxon>Halobacteriales</taxon>
        <taxon>Haloarculaceae</taxon>
        <taxon>Haloarcula</taxon>
    </lineage>
</organism>
<feature type="transmembrane region" description="Helical" evidence="1">
    <location>
        <begin position="134"/>
        <end position="156"/>
    </location>
</feature>
<feature type="transmembrane region" description="Helical" evidence="1">
    <location>
        <begin position="103"/>
        <end position="122"/>
    </location>
</feature>
<protein>
    <submittedName>
        <fullName evidence="2">Integral membrane transporter</fullName>
    </submittedName>
</protein>
<evidence type="ECO:0000313" key="3">
    <source>
        <dbReference type="Proteomes" id="UP001430455"/>
    </source>
</evidence>
<feature type="transmembrane region" description="Helical" evidence="1">
    <location>
        <begin position="277"/>
        <end position="297"/>
    </location>
</feature>
<feature type="transmembrane region" description="Helical" evidence="1">
    <location>
        <begin position="204"/>
        <end position="228"/>
    </location>
</feature>
<keyword evidence="1" id="KW-1133">Transmembrane helix</keyword>
<comment type="caution">
    <text evidence="2">The sequence shown here is derived from an EMBL/GenBank/DDBJ whole genome shotgun (WGS) entry which is preliminary data.</text>
</comment>